<gene>
    <name evidence="1" type="ORF">FOXB_16583</name>
</gene>
<accession>F9GD49</accession>
<proteinExistence type="predicted"/>
<organism evidence="1">
    <name type="scientific">Fusarium oxysporum (strain Fo5176)</name>
    <name type="common">Fusarium vascular wilt</name>
    <dbReference type="NCBI Taxonomy" id="660025"/>
    <lineage>
        <taxon>Eukaryota</taxon>
        <taxon>Fungi</taxon>
        <taxon>Dikarya</taxon>
        <taxon>Ascomycota</taxon>
        <taxon>Pezizomycotina</taxon>
        <taxon>Sordariomycetes</taxon>
        <taxon>Hypocreomycetidae</taxon>
        <taxon>Hypocreales</taxon>
        <taxon>Nectriaceae</taxon>
        <taxon>Fusarium</taxon>
        <taxon>Fusarium oxysporum species complex</taxon>
    </lineage>
</organism>
<evidence type="ECO:0000313" key="1">
    <source>
        <dbReference type="EMBL" id="EGU72909.1"/>
    </source>
</evidence>
<dbReference type="EMBL" id="AFQF01005319">
    <property type="protein sequence ID" value="EGU72909.1"/>
    <property type="molecule type" value="Genomic_DNA"/>
</dbReference>
<protein>
    <submittedName>
        <fullName evidence="1">Uncharacterized protein</fullName>
    </submittedName>
</protein>
<name>F9GD49_FUSOF</name>
<dbReference type="OrthoDB" id="5059038at2759"/>
<reference evidence="1" key="1">
    <citation type="journal article" date="2012" name="Mol. Plant Microbe Interact.">
        <title>A highly conserved effector in Fusarium oxysporum is required for full virulence on Arabidopsis.</title>
        <authorList>
            <person name="Thatcher L.F."/>
            <person name="Gardiner D.M."/>
            <person name="Kazan K."/>
            <person name="Manners J."/>
        </authorList>
    </citation>
    <scope>NUCLEOTIDE SEQUENCE [LARGE SCALE GENOMIC DNA]</scope>
    <source>
        <strain evidence="1">Fo5176</strain>
    </source>
</reference>
<sequence length="401" mass="44856">MEVIQPSTLAPWEARLQVILNSQGEEEENKIKELAKAGWAVRIAASSSARNNLVGIRGTIRIPISVARAGKISETFSVTLGTREEHNPYTAELAAITHGLGYLPEIRSAAQAIGNPRQQSGQGHIREIYITIEKLRGNSNRVNIIWLSSNSKLNIQKTAKMSARHTTEPYITPQKGVTKAKTTILSRTRADLQSERKLPEGVGRHSRKVNSALPKEASVLVQLRTGMARLNGYLYQIRAAPTDECPCRRAKETVEHFLFRCVKWTTQRKEMFQCTNEKRGNLPFHLGGLRRKAMIRLEGTRNLGLQASMTRLTTLFWLLRSWGKLAKCKVKQHREHKTQCPSEGSRQGYITNQNGYTAKEVAKLQAKTALSTAFAAELLSPSCCDRSPNTFDSVRLSRVDV</sequence>
<dbReference type="AlphaFoldDB" id="F9GD49"/>
<comment type="caution">
    <text evidence="1">The sequence shown here is derived from an EMBL/GenBank/DDBJ whole genome shotgun (WGS) entry which is preliminary data.</text>
</comment>
<dbReference type="STRING" id="660025.F9GD49"/>